<proteinExistence type="inferred from homology"/>
<protein>
    <submittedName>
        <fullName evidence="6">Bifunctional 4-hydroxy-2-oxoglutarate aldolase/2-dehydro-3-deoxy-phosphogluconate aldolase</fullName>
    </submittedName>
</protein>
<dbReference type="EMBL" id="JBHMAG010000012">
    <property type="protein sequence ID" value="MFB9752713.1"/>
    <property type="molecule type" value="Genomic_DNA"/>
</dbReference>
<dbReference type="PROSITE" id="PS00160">
    <property type="entry name" value="ALDOLASE_KDPG_KHG_2"/>
    <property type="match status" value="1"/>
</dbReference>
<dbReference type="SUPFAM" id="SSF51569">
    <property type="entry name" value="Aldolase"/>
    <property type="match status" value="1"/>
</dbReference>
<dbReference type="CDD" id="cd00452">
    <property type="entry name" value="KDPG_aldolase"/>
    <property type="match status" value="1"/>
</dbReference>
<dbReference type="Proteomes" id="UP001589619">
    <property type="component" value="Unassembled WGS sequence"/>
</dbReference>
<keyword evidence="7" id="KW-1185">Reference proteome</keyword>
<dbReference type="NCBIfam" id="TIGR01182">
    <property type="entry name" value="eda"/>
    <property type="match status" value="1"/>
</dbReference>
<dbReference type="InterPro" id="IPR000887">
    <property type="entry name" value="Aldlse_KDPG_KHG"/>
</dbReference>
<dbReference type="InterPro" id="IPR031338">
    <property type="entry name" value="KDPG/KHG_AS_2"/>
</dbReference>
<comment type="caution">
    <text evidence="6">The sequence shown here is derived from an EMBL/GenBank/DDBJ whole genome shotgun (WGS) entry which is preliminary data.</text>
</comment>
<evidence type="ECO:0000256" key="2">
    <source>
        <dbReference type="ARBA" id="ARBA00006906"/>
    </source>
</evidence>
<dbReference type="PANTHER" id="PTHR30246">
    <property type="entry name" value="2-KETO-3-DEOXY-6-PHOSPHOGLUCONATE ALDOLASE"/>
    <property type="match status" value="1"/>
</dbReference>
<evidence type="ECO:0000313" key="7">
    <source>
        <dbReference type="Proteomes" id="UP001589619"/>
    </source>
</evidence>
<evidence type="ECO:0000313" key="6">
    <source>
        <dbReference type="EMBL" id="MFB9752713.1"/>
    </source>
</evidence>
<dbReference type="PANTHER" id="PTHR30246:SF1">
    <property type="entry name" value="2-DEHYDRO-3-DEOXY-6-PHOSPHOGALACTONATE ALDOLASE-RELATED"/>
    <property type="match status" value="1"/>
</dbReference>
<evidence type="ECO:0000256" key="3">
    <source>
        <dbReference type="ARBA" id="ARBA00011233"/>
    </source>
</evidence>
<keyword evidence="5" id="KW-0119">Carbohydrate metabolism</keyword>
<evidence type="ECO:0000256" key="1">
    <source>
        <dbReference type="ARBA" id="ARBA00004761"/>
    </source>
</evidence>
<dbReference type="Gene3D" id="3.20.20.70">
    <property type="entry name" value="Aldolase class I"/>
    <property type="match status" value="1"/>
</dbReference>
<name>A0ABV5VWV0_9BACL</name>
<sequence>MDREQGLSELNRTRIIAILRGVRETDIERLAEALLAGGITVLEITLNTPGAPGMIRRLQSLYGEQLYIGAGTVLDMDDLQVALDAGASFIVTPNTDEDVIRRCREKNVPIYPGAMTPSEVVRAWKAGATAVKLFPSASLGLGYIKELQGPLRHIPMVAVGGVNTDNIADFIRAGCQAVGIGGYVINLKEIEAGNFEWVRERAAQLIARTQPFAP</sequence>
<comment type="similarity">
    <text evidence="2">Belongs to the KHG/KDPG aldolase family.</text>
</comment>
<gene>
    <name evidence="6" type="ORF">ACFFNY_14200</name>
</gene>
<accession>A0ABV5VWV0</accession>
<evidence type="ECO:0000256" key="4">
    <source>
        <dbReference type="ARBA" id="ARBA00023239"/>
    </source>
</evidence>
<dbReference type="InterPro" id="IPR013785">
    <property type="entry name" value="Aldolase_TIM"/>
</dbReference>
<evidence type="ECO:0000256" key="5">
    <source>
        <dbReference type="ARBA" id="ARBA00023277"/>
    </source>
</evidence>
<comment type="subunit">
    <text evidence="3">Homotrimer.</text>
</comment>
<comment type="pathway">
    <text evidence="1">Carbohydrate acid metabolism.</text>
</comment>
<dbReference type="RefSeq" id="WP_344903485.1">
    <property type="nucleotide sequence ID" value="NZ_BAAAYO010000001.1"/>
</dbReference>
<organism evidence="6 7">
    <name type="scientific">Paenibacillus hodogayensis</name>
    <dbReference type="NCBI Taxonomy" id="279208"/>
    <lineage>
        <taxon>Bacteria</taxon>
        <taxon>Bacillati</taxon>
        <taxon>Bacillota</taxon>
        <taxon>Bacilli</taxon>
        <taxon>Bacillales</taxon>
        <taxon>Paenibacillaceae</taxon>
        <taxon>Paenibacillus</taxon>
    </lineage>
</organism>
<keyword evidence="4" id="KW-0456">Lyase</keyword>
<dbReference type="Pfam" id="PF01081">
    <property type="entry name" value="Aldolase"/>
    <property type="match status" value="1"/>
</dbReference>
<reference evidence="6 7" key="1">
    <citation type="submission" date="2024-09" db="EMBL/GenBank/DDBJ databases">
        <authorList>
            <person name="Sun Q."/>
            <person name="Mori K."/>
        </authorList>
    </citation>
    <scope>NUCLEOTIDE SEQUENCE [LARGE SCALE GENOMIC DNA]</scope>
    <source>
        <strain evidence="6 7">JCM 12520</strain>
    </source>
</reference>